<feature type="region of interest" description="Disordered" evidence="1">
    <location>
        <begin position="69"/>
        <end position="127"/>
    </location>
</feature>
<dbReference type="HOGENOM" id="CLU_022726_0_0_1"/>
<sequence length="522" mass="56981">MPPKPKKTSAAVPAVHPANEGDDMYLSDKSQANEDQPSVAAIVREVMAECPAAVLKFKVTDPEILAKDAKKREKAAAAKKKKTETLTQKRKAADASDNDEDNSDAVGTEENDKKKKKCNTPAESDDDLEEPIAIDLTMYVYVEKPPIPGKRGKLLDSDKYVQKGPFKLKSTESYSSFLVKISAALPCPVLNIVQEKMSWKCQIPQNSPSLPLGKELGYSAMLDTIKAKRVGSRVAIVMMPPPVKPAEQPHWDVDNSAKHPENGFDYAELEARSTEDSIAQQRTHFNQVVGPAVKQLEEKYPIGNHPRFPGKRVFTDSSTGWAWDLTDVRLNIWATHIVRNSATLDRPPESKHFDKSACITTPNAKHANEATPALTLAAPPPAAVAPAPAPSTNTADLIGLLLVGMLQQQQAAMVPKLAAPEAPVAVPAVPASSTIAPAPAVLIADSAIIPDISLDDFCARYRVDPKDRERLEKIEFRPGDDLDSLGPDEWKAFGGFAALSWARIKTKNQEFIRDVQLGKWKD</sequence>
<evidence type="ECO:0000313" key="3">
    <source>
        <dbReference type="Proteomes" id="UP000027222"/>
    </source>
</evidence>
<gene>
    <name evidence="2" type="ORF">GALMADRAFT_102840</name>
</gene>
<feature type="compositionally biased region" description="Acidic residues" evidence="1">
    <location>
        <begin position="96"/>
        <end position="109"/>
    </location>
</feature>
<reference evidence="3" key="1">
    <citation type="journal article" date="2014" name="Proc. Natl. Acad. Sci. U.S.A.">
        <title>Extensive sampling of basidiomycete genomes demonstrates inadequacy of the white-rot/brown-rot paradigm for wood decay fungi.</title>
        <authorList>
            <person name="Riley R."/>
            <person name="Salamov A.A."/>
            <person name="Brown D.W."/>
            <person name="Nagy L.G."/>
            <person name="Floudas D."/>
            <person name="Held B.W."/>
            <person name="Levasseur A."/>
            <person name="Lombard V."/>
            <person name="Morin E."/>
            <person name="Otillar R."/>
            <person name="Lindquist E.A."/>
            <person name="Sun H."/>
            <person name="LaButti K.M."/>
            <person name="Schmutz J."/>
            <person name="Jabbour D."/>
            <person name="Luo H."/>
            <person name="Baker S.E."/>
            <person name="Pisabarro A.G."/>
            <person name="Walton J.D."/>
            <person name="Blanchette R.A."/>
            <person name="Henrissat B."/>
            <person name="Martin F."/>
            <person name="Cullen D."/>
            <person name="Hibbett D.S."/>
            <person name="Grigoriev I.V."/>
        </authorList>
    </citation>
    <scope>NUCLEOTIDE SEQUENCE [LARGE SCALE GENOMIC DNA]</scope>
    <source>
        <strain evidence="3">CBS 339.88</strain>
    </source>
</reference>
<accession>A0A067STV2</accession>
<evidence type="ECO:0000313" key="2">
    <source>
        <dbReference type="EMBL" id="KDR71134.1"/>
    </source>
</evidence>
<dbReference type="AlphaFoldDB" id="A0A067STV2"/>
<name>A0A067STV2_GALM3</name>
<protein>
    <submittedName>
        <fullName evidence="2">Uncharacterized protein</fullName>
    </submittedName>
</protein>
<proteinExistence type="predicted"/>
<evidence type="ECO:0000256" key="1">
    <source>
        <dbReference type="SAM" id="MobiDB-lite"/>
    </source>
</evidence>
<organism evidence="2 3">
    <name type="scientific">Galerina marginata (strain CBS 339.88)</name>
    <dbReference type="NCBI Taxonomy" id="685588"/>
    <lineage>
        <taxon>Eukaryota</taxon>
        <taxon>Fungi</taxon>
        <taxon>Dikarya</taxon>
        <taxon>Basidiomycota</taxon>
        <taxon>Agaricomycotina</taxon>
        <taxon>Agaricomycetes</taxon>
        <taxon>Agaricomycetidae</taxon>
        <taxon>Agaricales</taxon>
        <taxon>Agaricineae</taxon>
        <taxon>Strophariaceae</taxon>
        <taxon>Galerina</taxon>
    </lineage>
</organism>
<dbReference type="OrthoDB" id="3069791at2759"/>
<dbReference type="EMBL" id="KL142394">
    <property type="protein sequence ID" value="KDR71134.1"/>
    <property type="molecule type" value="Genomic_DNA"/>
</dbReference>
<feature type="region of interest" description="Disordered" evidence="1">
    <location>
        <begin position="1"/>
        <end position="37"/>
    </location>
</feature>
<keyword evidence="3" id="KW-1185">Reference proteome</keyword>
<dbReference type="Proteomes" id="UP000027222">
    <property type="component" value="Unassembled WGS sequence"/>
</dbReference>